<organism evidence="2 3">
    <name type="scientific">Prototheca wickerhamii</name>
    <dbReference type="NCBI Taxonomy" id="3111"/>
    <lineage>
        <taxon>Eukaryota</taxon>
        <taxon>Viridiplantae</taxon>
        <taxon>Chlorophyta</taxon>
        <taxon>core chlorophytes</taxon>
        <taxon>Trebouxiophyceae</taxon>
        <taxon>Chlorellales</taxon>
        <taxon>Chlorellaceae</taxon>
        <taxon>Prototheca</taxon>
    </lineage>
</organism>
<feature type="region of interest" description="Disordered" evidence="1">
    <location>
        <begin position="230"/>
        <end position="249"/>
    </location>
</feature>
<proteinExistence type="predicted"/>
<evidence type="ECO:0000313" key="3">
    <source>
        <dbReference type="Proteomes" id="UP001255856"/>
    </source>
</evidence>
<dbReference type="AlphaFoldDB" id="A0AAD9IGC8"/>
<evidence type="ECO:0000313" key="2">
    <source>
        <dbReference type="EMBL" id="KAK2077959.1"/>
    </source>
</evidence>
<gene>
    <name evidence="2" type="ORF">QBZ16_003827</name>
</gene>
<dbReference type="EMBL" id="JASFZW010000005">
    <property type="protein sequence ID" value="KAK2077959.1"/>
    <property type="molecule type" value="Genomic_DNA"/>
</dbReference>
<accession>A0AAD9IGC8</accession>
<dbReference type="Proteomes" id="UP001255856">
    <property type="component" value="Unassembled WGS sequence"/>
</dbReference>
<comment type="caution">
    <text evidence="2">The sequence shown here is derived from an EMBL/GenBank/DDBJ whole genome shotgun (WGS) entry which is preliminary data.</text>
</comment>
<protein>
    <submittedName>
        <fullName evidence="2">Uncharacterized protein</fullName>
    </submittedName>
</protein>
<keyword evidence="3" id="KW-1185">Reference proteome</keyword>
<reference evidence="2" key="1">
    <citation type="submission" date="2021-01" db="EMBL/GenBank/DDBJ databases">
        <authorList>
            <person name="Eckstrom K.M.E."/>
        </authorList>
    </citation>
    <scope>NUCLEOTIDE SEQUENCE</scope>
    <source>
        <strain evidence="2">UVCC 0001</strain>
    </source>
</reference>
<feature type="region of interest" description="Disordered" evidence="1">
    <location>
        <begin position="131"/>
        <end position="213"/>
    </location>
</feature>
<evidence type="ECO:0000256" key="1">
    <source>
        <dbReference type="SAM" id="MobiDB-lite"/>
    </source>
</evidence>
<feature type="compositionally biased region" description="Gly residues" evidence="1">
    <location>
        <begin position="198"/>
        <end position="207"/>
    </location>
</feature>
<name>A0AAD9IGC8_PROWI</name>
<sequence>MSPCRWAPPGPVSASTATHVDVGGSYGAGRGGEGPLSQEVNQLLGLWSTAGLPSEELGRMLSGNGSRQLSVGSLLPQLSSLLAEAGLGPGLLPRAASSPVFLESSSPRQASLRLLRGADPGAEERSPFQVVVPGQAGPAPSRHLVPTVPRSGLSQDGSGGNSARDANGTPAPDASLYDSLSNPFERRGSSSQRMSSGGTSGGADGGMGPPPAKRIALARSVSFVPAQDAGLTPTSAVGPGRDPGAATGAPQLTPAAMALLPAVNQLLTELMAVRPASGSPAHSQVNLLHDLLQQLSAGHHR</sequence>